<evidence type="ECO:0000313" key="6">
    <source>
        <dbReference type="EMBL" id="RCG31856.1"/>
    </source>
</evidence>
<proteinExistence type="inferred from homology"/>
<keyword evidence="6" id="KW-0449">Lipoprotein</keyword>
<dbReference type="InterPro" id="IPR009830">
    <property type="entry name" value="LppX/LprAFG"/>
</dbReference>
<sequence>MGETKGYPVKRRMTPVLAAVGSAMLIAVSACGQTPQAADTSLGAVQLSAAETLQQSVKNTEAVTSYTAQLAIDFSVPQQGAGTVKGTMVYHQKPQLASDVTLDQISVAGQNVPGGVRVILLGDTAYLKMDMLSKLVGGTKPWIKIDLKKAGQSAGVDVSQLLRQAQQVDLQSSVKMLTSSKDVAKVGTESVGGVETTHYKGTFTVAEAVKQLTPEMRQGLEGQLSNVKDMKFDAWIDAQGLPRKVEMNGAAGQEGTFKLATQFTSFNDAAEVTAPPADQVGELPNTLGNAPAGDGGMIGSGT</sequence>
<dbReference type="SUPFAM" id="SSF89392">
    <property type="entry name" value="Prokaryotic lipoproteins and lipoprotein localization factors"/>
    <property type="match status" value="1"/>
</dbReference>
<evidence type="ECO:0000256" key="1">
    <source>
        <dbReference type="ARBA" id="ARBA00004196"/>
    </source>
</evidence>
<keyword evidence="3" id="KW-0472">Membrane</keyword>
<dbReference type="OrthoDB" id="3369896at2"/>
<dbReference type="Proteomes" id="UP000253094">
    <property type="component" value="Unassembled WGS sequence"/>
</dbReference>
<gene>
    <name evidence="6" type="ORF">DQ384_10060</name>
</gene>
<keyword evidence="3" id="KW-1003">Cell membrane</keyword>
<evidence type="ECO:0000256" key="4">
    <source>
        <dbReference type="SAM" id="MobiDB-lite"/>
    </source>
</evidence>
<dbReference type="AlphaFoldDB" id="A0A367FN84"/>
<comment type="caution">
    <text evidence="6">The sequence shown here is derived from an EMBL/GenBank/DDBJ whole genome shotgun (WGS) entry which is preliminary data.</text>
</comment>
<feature type="signal peptide" evidence="5">
    <location>
        <begin position="1"/>
        <end position="32"/>
    </location>
</feature>
<keyword evidence="7" id="KW-1185">Reference proteome</keyword>
<comment type="similarity">
    <text evidence="2">Belongs to the LppX/LprAFG lipoprotein family.</text>
</comment>
<dbReference type="Gene3D" id="2.50.20.20">
    <property type="match status" value="1"/>
</dbReference>
<dbReference type="Pfam" id="PF07161">
    <property type="entry name" value="LppX_LprAFG"/>
    <property type="match status" value="1"/>
</dbReference>
<feature type="chain" id="PRO_5038980943" evidence="5">
    <location>
        <begin position="33"/>
        <end position="302"/>
    </location>
</feature>
<name>A0A367FN84_9ACTN</name>
<evidence type="ECO:0000313" key="7">
    <source>
        <dbReference type="Proteomes" id="UP000253094"/>
    </source>
</evidence>
<dbReference type="GO" id="GO:0030313">
    <property type="term" value="C:cell envelope"/>
    <property type="evidence" value="ECO:0007669"/>
    <property type="project" value="UniProtKB-SubCell"/>
</dbReference>
<dbReference type="PROSITE" id="PS51257">
    <property type="entry name" value="PROKAR_LIPOPROTEIN"/>
    <property type="match status" value="1"/>
</dbReference>
<evidence type="ECO:0000256" key="3">
    <source>
        <dbReference type="ARBA" id="ARBA00022475"/>
    </source>
</evidence>
<organism evidence="6 7">
    <name type="scientific">Sphaerisporangium album</name>
    <dbReference type="NCBI Taxonomy" id="509200"/>
    <lineage>
        <taxon>Bacteria</taxon>
        <taxon>Bacillati</taxon>
        <taxon>Actinomycetota</taxon>
        <taxon>Actinomycetes</taxon>
        <taxon>Streptosporangiales</taxon>
        <taxon>Streptosporangiaceae</taxon>
        <taxon>Sphaerisporangium</taxon>
    </lineage>
</organism>
<keyword evidence="5" id="KW-0732">Signal</keyword>
<protein>
    <submittedName>
        <fullName evidence="6">LppX_LprAFG lipoprotein</fullName>
    </submittedName>
</protein>
<dbReference type="InterPro" id="IPR029046">
    <property type="entry name" value="LolA/LolB/LppX"/>
</dbReference>
<dbReference type="EMBL" id="QOIL01000004">
    <property type="protein sequence ID" value="RCG31856.1"/>
    <property type="molecule type" value="Genomic_DNA"/>
</dbReference>
<comment type="subcellular location">
    <subcellularLocation>
        <location evidence="1">Cell envelope</location>
    </subcellularLocation>
</comment>
<accession>A0A367FN84</accession>
<feature type="region of interest" description="Disordered" evidence="4">
    <location>
        <begin position="273"/>
        <end position="302"/>
    </location>
</feature>
<feature type="compositionally biased region" description="Gly residues" evidence="4">
    <location>
        <begin position="293"/>
        <end position="302"/>
    </location>
</feature>
<evidence type="ECO:0000256" key="2">
    <source>
        <dbReference type="ARBA" id="ARBA00009194"/>
    </source>
</evidence>
<reference evidence="6 7" key="1">
    <citation type="submission" date="2018-06" db="EMBL/GenBank/DDBJ databases">
        <title>Sphaerisporangium craniellae sp. nov., isolated from a marine sponge in the South China Sea.</title>
        <authorList>
            <person name="Li L."/>
        </authorList>
    </citation>
    <scope>NUCLEOTIDE SEQUENCE [LARGE SCALE GENOMIC DNA]</scope>
    <source>
        <strain evidence="6 7">CCTCC AA 208026</strain>
    </source>
</reference>
<evidence type="ECO:0000256" key="5">
    <source>
        <dbReference type="SAM" id="SignalP"/>
    </source>
</evidence>